<evidence type="ECO:0000256" key="10">
    <source>
        <dbReference type="ARBA" id="ARBA00023170"/>
    </source>
</evidence>
<dbReference type="InterPro" id="IPR013210">
    <property type="entry name" value="LRR_N_plant-typ"/>
</dbReference>
<keyword evidence="5 12" id="KW-0812">Transmembrane</keyword>
<dbReference type="InterPro" id="IPR032675">
    <property type="entry name" value="LRR_dom_sf"/>
</dbReference>
<feature type="domain" description="Disease resistance R13L4/SHOC-2-like LRR" evidence="15">
    <location>
        <begin position="101"/>
        <end position="259"/>
    </location>
</feature>
<evidence type="ECO:0000313" key="16">
    <source>
        <dbReference type="EMBL" id="TYG47679.1"/>
    </source>
</evidence>
<evidence type="ECO:0000256" key="5">
    <source>
        <dbReference type="ARBA" id="ARBA00022692"/>
    </source>
</evidence>
<dbReference type="PANTHER" id="PTHR48063">
    <property type="entry name" value="LRR RECEPTOR-LIKE KINASE"/>
    <property type="match status" value="1"/>
</dbReference>
<name>A0A5D2AT05_GOSDA</name>
<dbReference type="InterPro" id="IPR055414">
    <property type="entry name" value="LRR_R13L4/SHOC2-like"/>
</dbReference>
<keyword evidence="11" id="KW-0325">Glycoprotein</keyword>
<feature type="signal peptide" evidence="13">
    <location>
        <begin position="1"/>
        <end position="25"/>
    </location>
</feature>
<evidence type="ECO:0000259" key="14">
    <source>
        <dbReference type="Pfam" id="PF08263"/>
    </source>
</evidence>
<evidence type="ECO:0000256" key="1">
    <source>
        <dbReference type="ARBA" id="ARBA00004251"/>
    </source>
</evidence>
<proteinExistence type="inferred from homology"/>
<dbReference type="Gene3D" id="3.80.10.10">
    <property type="entry name" value="Ribonuclease Inhibitor"/>
    <property type="match status" value="4"/>
</dbReference>
<dbReference type="Pfam" id="PF00560">
    <property type="entry name" value="LRR_1"/>
    <property type="match status" value="4"/>
</dbReference>
<dbReference type="SUPFAM" id="SSF52058">
    <property type="entry name" value="L domain-like"/>
    <property type="match status" value="2"/>
</dbReference>
<dbReference type="FunFam" id="3.80.10.10:FF:000095">
    <property type="entry name" value="LRR receptor-like serine/threonine-protein kinase GSO1"/>
    <property type="match status" value="1"/>
</dbReference>
<evidence type="ECO:0000313" key="17">
    <source>
        <dbReference type="Proteomes" id="UP000323506"/>
    </source>
</evidence>
<comment type="subcellular location">
    <subcellularLocation>
        <location evidence="1">Cell membrane</location>
        <topology evidence="1">Single-pass type I membrane protein</topology>
    </subcellularLocation>
</comment>
<feature type="domain" description="Disease resistance R13L4/SHOC-2-like LRR" evidence="15">
    <location>
        <begin position="363"/>
        <end position="567"/>
    </location>
</feature>
<dbReference type="SMART" id="SM00365">
    <property type="entry name" value="LRR_SD22"/>
    <property type="match status" value="8"/>
</dbReference>
<dbReference type="PROSITE" id="PS51450">
    <property type="entry name" value="LRR"/>
    <property type="match status" value="1"/>
</dbReference>
<dbReference type="FunFam" id="3.80.10.10:FF:000221">
    <property type="entry name" value="Leucine-rich repeat receptor-like protein kinase PXL1"/>
    <property type="match status" value="1"/>
</dbReference>
<evidence type="ECO:0000256" key="2">
    <source>
        <dbReference type="ARBA" id="ARBA00009592"/>
    </source>
</evidence>
<gene>
    <name evidence="16" type="ORF">ES288_D11G359500v1</name>
</gene>
<reference evidence="16 17" key="1">
    <citation type="submission" date="2019-06" db="EMBL/GenBank/DDBJ databases">
        <title>WGS assembly of Gossypium darwinii.</title>
        <authorList>
            <person name="Chen Z.J."/>
            <person name="Sreedasyam A."/>
            <person name="Ando A."/>
            <person name="Song Q."/>
            <person name="De L."/>
            <person name="Hulse-Kemp A."/>
            <person name="Ding M."/>
            <person name="Ye W."/>
            <person name="Kirkbride R."/>
            <person name="Jenkins J."/>
            <person name="Plott C."/>
            <person name="Lovell J."/>
            <person name="Lin Y.-M."/>
            <person name="Vaughn R."/>
            <person name="Liu B."/>
            <person name="Li W."/>
            <person name="Simpson S."/>
            <person name="Scheffler B."/>
            <person name="Saski C."/>
            <person name="Grover C."/>
            <person name="Hu G."/>
            <person name="Conover J."/>
            <person name="Carlson J."/>
            <person name="Shu S."/>
            <person name="Boston L."/>
            <person name="Williams M."/>
            <person name="Peterson D."/>
            <person name="Mcgee K."/>
            <person name="Jones D."/>
            <person name="Wendel J."/>
            <person name="Stelly D."/>
            <person name="Grimwood J."/>
            <person name="Schmutz J."/>
        </authorList>
    </citation>
    <scope>NUCLEOTIDE SEQUENCE [LARGE SCALE GENOMIC DNA]</scope>
    <source>
        <strain evidence="16">1808015.09</strain>
    </source>
</reference>
<keyword evidence="8 12" id="KW-1133">Transmembrane helix</keyword>
<feature type="transmembrane region" description="Helical" evidence="12">
    <location>
        <begin position="835"/>
        <end position="856"/>
    </location>
</feature>
<protein>
    <submittedName>
        <fullName evidence="16">Uncharacterized protein</fullName>
    </submittedName>
</protein>
<evidence type="ECO:0000256" key="12">
    <source>
        <dbReference type="SAM" id="Phobius"/>
    </source>
</evidence>
<dbReference type="EMBL" id="CM017711">
    <property type="protein sequence ID" value="TYG47679.1"/>
    <property type="molecule type" value="Genomic_DNA"/>
</dbReference>
<dbReference type="InterPro" id="IPR003591">
    <property type="entry name" value="Leu-rich_rpt_typical-subtyp"/>
</dbReference>
<dbReference type="GO" id="GO:0005886">
    <property type="term" value="C:plasma membrane"/>
    <property type="evidence" value="ECO:0007669"/>
    <property type="project" value="UniProtKB-SubCell"/>
</dbReference>
<keyword evidence="7" id="KW-0677">Repeat</keyword>
<dbReference type="Pfam" id="PF08263">
    <property type="entry name" value="LRRNT_2"/>
    <property type="match status" value="1"/>
</dbReference>
<evidence type="ECO:0000259" key="15">
    <source>
        <dbReference type="Pfam" id="PF23598"/>
    </source>
</evidence>
<keyword evidence="10" id="KW-0675">Receptor</keyword>
<organism evidence="16 17">
    <name type="scientific">Gossypium darwinii</name>
    <name type="common">Darwin's cotton</name>
    <name type="synonym">Gossypium barbadense var. darwinii</name>
    <dbReference type="NCBI Taxonomy" id="34276"/>
    <lineage>
        <taxon>Eukaryota</taxon>
        <taxon>Viridiplantae</taxon>
        <taxon>Streptophyta</taxon>
        <taxon>Embryophyta</taxon>
        <taxon>Tracheophyta</taxon>
        <taxon>Spermatophyta</taxon>
        <taxon>Magnoliopsida</taxon>
        <taxon>eudicotyledons</taxon>
        <taxon>Gunneridae</taxon>
        <taxon>Pentapetalae</taxon>
        <taxon>rosids</taxon>
        <taxon>malvids</taxon>
        <taxon>Malvales</taxon>
        <taxon>Malvaceae</taxon>
        <taxon>Malvoideae</taxon>
        <taxon>Gossypium</taxon>
    </lineage>
</organism>
<evidence type="ECO:0000256" key="13">
    <source>
        <dbReference type="SAM" id="SignalP"/>
    </source>
</evidence>
<dbReference type="SMART" id="SM00369">
    <property type="entry name" value="LRR_TYP"/>
    <property type="match status" value="10"/>
</dbReference>
<comment type="similarity">
    <text evidence="2">Belongs to the RLP family.</text>
</comment>
<dbReference type="Proteomes" id="UP000323506">
    <property type="component" value="Chromosome D11"/>
</dbReference>
<dbReference type="FunFam" id="3.80.10.10:FF:000213">
    <property type="entry name" value="Tyrosine-sulfated glycopeptide receptor 1"/>
    <property type="match status" value="1"/>
</dbReference>
<sequence>MTTLPISLFPFLLLIPAICFSVCDANSNLLCIQSEREDLLKFKNDLADPSNRLSSWVEGGDCCKWIGVVCHNSTGHVNQLHLAAPPLSPSALGGKINPSLLELKHLNSLDLSYNSFSSIHIPKFFSLLESLTYLNLSYAQFQGTIPHNLGNLSKLQYLDLRGNHHEQKSLQWVSGLSSLQHLDLSGADLSKATDWVQVTLKLPSLLELHLSGCGLDNDPSSINVNSSKSLVVLDLFGNRFSSVPKWIFSLHGLVSIDLSRNSLEGPIPDYFGNISFLEVLDLSGNHLNSSIPNSLYSLNRLQFLSLWGNQLQGTISSAIGNLSSVTHLDLSLNYMLEGRLPTSLEYLCKLKEMDLSFNKIEGGISEILQSLSRCCLDSLESLDMTNNQLSGHLTDQLGQFKNLSYLSLAQNKISGPIPSSIGDLSSLKFFDISENQLNGRIPLSIGELSSLKLFDVSENQLNGTFPPCFGQLESLETLAFEYNLFEGVVLETYFSNLTRLTTLTAWIPPFQRESIELGNWHLGPKFPWWLKFLKKLSSLDISCAGISDVMPTWFLNLPTQFTNLNLSFNQLTGEFSFLNVTNFIDLSSNRFTGPLPRVPSKLTSTLQNSRDLIMIDLSENHFSGCVPAWIGDKLSSLVILSLRLNNFDGHIPHKICDLQFLQNLDLAQNNISGVIPKCFNNFISAPLVIDFPFYFKALLVLKGREDEYGSTLGLVTNIDLSANSLTGEIPKQIGSLVGLLSLNFLGNLLTGNIPDTIGNMEWMESLDLSMNRLNGEIPPSFSKLNFLNHFNVSYNNLTGQIPTSTQLQSFENFTKGFSTDVVNNASSSEGSKVNWLYVSIVIGFVMGFCGVVAPSFFIRSWRIAYYRKLDHICGKLYAFWATMGFQTVGSGVWGEPVGSGLVVRLLFVFAFVLRLNL</sequence>
<feature type="transmembrane region" description="Helical" evidence="12">
    <location>
        <begin position="899"/>
        <end position="916"/>
    </location>
</feature>
<evidence type="ECO:0000256" key="3">
    <source>
        <dbReference type="ARBA" id="ARBA00022475"/>
    </source>
</evidence>
<evidence type="ECO:0000256" key="4">
    <source>
        <dbReference type="ARBA" id="ARBA00022614"/>
    </source>
</evidence>
<feature type="chain" id="PRO_5022720855" evidence="13">
    <location>
        <begin position="26"/>
        <end position="917"/>
    </location>
</feature>
<feature type="domain" description="Leucine-rich repeat-containing N-terminal plant-type" evidence="14">
    <location>
        <begin position="33"/>
        <end position="70"/>
    </location>
</feature>
<keyword evidence="4" id="KW-0433">Leucine-rich repeat</keyword>
<dbReference type="AlphaFoldDB" id="A0A5D2AT05"/>
<evidence type="ECO:0000256" key="11">
    <source>
        <dbReference type="ARBA" id="ARBA00023180"/>
    </source>
</evidence>
<evidence type="ECO:0000256" key="9">
    <source>
        <dbReference type="ARBA" id="ARBA00023136"/>
    </source>
</evidence>
<accession>A0A5D2AT05</accession>
<dbReference type="PANTHER" id="PTHR48063:SF48">
    <property type="entry name" value="LRR RECEPTOR-LIKE SERINE_THREONINE-PROTEIN KINASE FLS2"/>
    <property type="match status" value="1"/>
</dbReference>
<evidence type="ECO:0000256" key="6">
    <source>
        <dbReference type="ARBA" id="ARBA00022729"/>
    </source>
</evidence>
<dbReference type="InterPro" id="IPR001611">
    <property type="entry name" value="Leu-rich_rpt"/>
</dbReference>
<keyword evidence="6 13" id="KW-0732">Signal</keyword>
<keyword evidence="17" id="KW-1185">Reference proteome</keyword>
<keyword evidence="9 12" id="KW-0472">Membrane</keyword>
<dbReference type="Pfam" id="PF23598">
    <property type="entry name" value="LRR_14"/>
    <property type="match status" value="2"/>
</dbReference>
<dbReference type="InterPro" id="IPR046956">
    <property type="entry name" value="RLP23-like"/>
</dbReference>
<evidence type="ECO:0000256" key="7">
    <source>
        <dbReference type="ARBA" id="ARBA00022737"/>
    </source>
</evidence>
<dbReference type="SUPFAM" id="SSF52047">
    <property type="entry name" value="RNI-like"/>
    <property type="match status" value="1"/>
</dbReference>
<keyword evidence="3" id="KW-1003">Cell membrane</keyword>
<evidence type="ECO:0000256" key="8">
    <source>
        <dbReference type="ARBA" id="ARBA00022989"/>
    </source>
</evidence>